<dbReference type="InterPro" id="IPR036640">
    <property type="entry name" value="ABC1_TM_sf"/>
</dbReference>
<keyword evidence="5" id="KW-0547">Nucleotide-binding</keyword>
<sequence length="679" mass="75313">MSTGGDSGTGKGTRTGTETGTSTSTESSKKKLIRRYLQFVKPYWHYLAAIVALGMLQYVVPLSSPWLTKILIDDVLGQSDSGWTLKKVVVIFASIYAMSVVVSFFKSLLTARLGSQMVAFVRRQVYEHIQKMSQRFYDNQQVGGLLSRVIHDVNGAQNLVGNTVINVLFDLVMVIFAAFFLFSLNWHLALLSLWLLPIYYLSFTNLNIRIRYASRAVNRQMERISGVLVERISGMKVVQSFNGEHTELERFDKQTGRHINHSLAAQLLSNLLGRISEIVGHSGTLITWAVGGAFVLNGEMSIGSLIAFQAFLGQMYGPIQRFADVNVTVQNAMTNIERIFELLDVEPDVRNKDNALPLKSCQGDIRFKNVSFTYETELPAPRTDTVHNDPDLVELQKPDRSFYWYPPKTNPTVLPTTVESRTALESISFHAKPGQVVALVGPSGAGKSTLINFIPRFYDADQGSLYLDGRDIKEYDLHDLRKQIAVVLQDNILFSGTVYDNIVYGRPEASMNEVIEAAKAANAHDFIMKWEKGYSTVLGERGLRLSGGQKQRLAIARALLKDPKILILDEATSALDAESEAVVTEALDNLMKNRTTFIIAHRLATVVRADIILVMDNGHIAEHGTHEQLLQKGGLYRELYEKQLKAMRPEGLEIAEVAAASATATAAAAQAQQPAPVTV</sequence>
<dbReference type="RefSeq" id="WP_190925625.1">
    <property type="nucleotide sequence ID" value="NZ_JACXJA010000006.1"/>
</dbReference>
<dbReference type="CDD" id="cd07346">
    <property type="entry name" value="ABC_6TM_exporters"/>
    <property type="match status" value="1"/>
</dbReference>
<evidence type="ECO:0000256" key="4">
    <source>
        <dbReference type="ARBA" id="ARBA00022692"/>
    </source>
</evidence>
<gene>
    <name evidence="13" type="ORF">IDH45_05915</name>
</gene>
<dbReference type="SUPFAM" id="SSF90123">
    <property type="entry name" value="ABC transporter transmembrane region"/>
    <property type="match status" value="1"/>
</dbReference>
<dbReference type="SUPFAM" id="SSF52540">
    <property type="entry name" value="P-loop containing nucleoside triphosphate hydrolases"/>
    <property type="match status" value="1"/>
</dbReference>
<reference evidence="13" key="1">
    <citation type="submission" date="2020-09" db="EMBL/GenBank/DDBJ databases">
        <title>A novel bacterium of genus Paenibacillus, isolated from South China Sea.</title>
        <authorList>
            <person name="Huang H."/>
            <person name="Mo K."/>
            <person name="Hu Y."/>
        </authorList>
    </citation>
    <scope>NUCLEOTIDE SEQUENCE</scope>
    <source>
        <strain evidence="13">IB182363</strain>
    </source>
</reference>
<dbReference type="InterPro" id="IPR003439">
    <property type="entry name" value="ABC_transporter-like_ATP-bd"/>
</dbReference>
<dbReference type="GO" id="GO:0015421">
    <property type="term" value="F:ABC-type oligopeptide transporter activity"/>
    <property type="evidence" value="ECO:0007669"/>
    <property type="project" value="TreeGrafter"/>
</dbReference>
<feature type="transmembrane region" description="Helical" evidence="10">
    <location>
        <begin position="188"/>
        <end position="208"/>
    </location>
</feature>
<dbReference type="GO" id="GO:0005524">
    <property type="term" value="F:ATP binding"/>
    <property type="evidence" value="ECO:0007669"/>
    <property type="project" value="UniProtKB-KW"/>
</dbReference>
<evidence type="ECO:0000256" key="3">
    <source>
        <dbReference type="ARBA" id="ARBA00022475"/>
    </source>
</evidence>
<comment type="subcellular location">
    <subcellularLocation>
        <location evidence="1">Cell membrane</location>
        <topology evidence="1">Multi-pass membrane protein</topology>
    </subcellularLocation>
</comment>
<dbReference type="PROSITE" id="PS50893">
    <property type="entry name" value="ABC_TRANSPORTER_2"/>
    <property type="match status" value="1"/>
</dbReference>
<evidence type="ECO:0000313" key="13">
    <source>
        <dbReference type="EMBL" id="MBD2861525.1"/>
    </source>
</evidence>
<dbReference type="Gene3D" id="3.40.50.300">
    <property type="entry name" value="P-loop containing nucleotide triphosphate hydrolases"/>
    <property type="match status" value="1"/>
</dbReference>
<feature type="transmembrane region" description="Helical" evidence="10">
    <location>
        <begin position="43"/>
        <end position="60"/>
    </location>
</feature>
<evidence type="ECO:0000256" key="1">
    <source>
        <dbReference type="ARBA" id="ARBA00004651"/>
    </source>
</evidence>
<name>A0A927C599_9BACL</name>
<comment type="caution">
    <text evidence="13">The sequence shown here is derived from an EMBL/GenBank/DDBJ whole genome shotgun (WGS) entry which is preliminary data.</text>
</comment>
<feature type="region of interest" description="Disordered" evidence="9">
    <location>
        <begin position="1"/>
        <end position="26"/>
    </location>
</feature>
<protein>
    <submittedName>
        <fullName evidence="13">ABC transporter ATP-binding protein</fullName>
    </submittedName>
</protein>
<dbReference type="Proteomes" id="UP000639396">
    <property type="component" value="Unassembled WGS sequence"/>
</dbReference>
<dbReference type="PANTHER" id="PTHR43394">
    <property type="entry name" value="ATP-DEPENDENT PERMEASE MDL1, MITOCHONDRIAL"/>
    <property type="match status" value="1"/>
</dbReference>
<dbReference type="FunFam" id="3.40.50.300:FF:000221">
    <property type="entry name" value="Multidrug ABC transporter ATP-binding protein"/>
    <property type="match status" value="1"/>
</dbReference>
<evidence type="ECO:0000313" key="14">
    <source>
        <dbReference type="Proteomes" id="UP000639396"/>
    </source>
</evidence>
<keyword evidence="8 10" id="KW-0472">Membrane</keyword>
<keyword evidence="4 10" id="KW-0812">Transmembrane</keyword>
<dbReference type="Pfam" id="PF00664">
    <property type="entry name" value="ABC_membrane"/>
    <property type="match status" value="1"/>
</dbReference>
<keyword evidence="2" id="KW-0813">Transport</keyword>
<dbReference type="InterPro" id="IPR017871">
    <property type="entry name" value="ABC_transporter-like_CS"/>
</dbReference>
<dbReference type="EMBL" id="JACXJA010000006">
    <property type="protein sequence ID" value="MBD2861525.1"/>
    <property type="molecule type" value="Genomic_DNA"/>
</dbReference>
<feature type="transmembrane region" description="Helical" evidence="10">
    <location>
        <begin position="88"/>
        <end position="109"/>
    </location>
</feature>
<dbReference type="InterPro" id="IPR027417">
    <property type="entry name" value="P-loop_NTPase"/>
</dbReference>
<dbReference type="Gene3D" id="1.20.1560.10">
    <property type="entry name" value="ABC transporter type 1, transmembrane domain"/>
    <property type="match status" value="1"/>
</dbReference>
<keyword evidence="7 10" id="KW-1133">Transmembrane helix</keyword>
<dbReference type="Pfam" id="PF00005">
    <property type="entry name" value="ABC_tran"/>
    <property type="match status" value="1"/>
</dbReference>
<feature type="domain" description="ABC transporter" evidence="11">
    <location>
        <begin position="395"/>
        <end position="642"/>
    </location>
</feature>
<dbReference type="SMART" id="SM00382">
    <property type="entry name" value="AAA"/>
    <property type="match status" value="1"/>
</dbReference>
<dbReference type="PANTHER" id="PTHR43394:SF1">
    <property type="entry name" value="ATP-BINDING CASSETTE SUB-FAMILY B MEMBER 10, MITOCHONDRIAL"/>
    <property type="match status" value="1"/>
</dbReference>
<evidence type="ECO:0000256" key="5">
    <source>
        <dbReference type="ARBA" id="ARBA00022741"/>
    </source>
</evidence>
<evidence type="ECO:0000256" key="10">
    <source>
        <dbReference type="SAM" id="Phobius"/>
    </source>
</evidence>
<evidence type="ECO:0000256" key="9">
    <source>
        <dbReference type="SAM" id="MobiDB-lite"/>
    </source>
</evidence>
<dbReference type="GO" id="GO:0005886">
    <property type="term" value="C:plasma membrane"/>
    <property type="evidence" value="ECO:0007669"/>
    <property type="project" value="UniProtKB-SubCell"/>
</dbReference>
<evidence type="ECO:0000259" key="11">
    <source>
        <dbReference type="PROSITE" id="PS50893"/>
    </source>
</evidence>
<feature type="transmembrane region" description="Helical" evidence="10">
    <location>
        <begin position="164"/>
        <end position="182"/>
    </location>
</feature>
<keyword evidence="3" id="KW-1003">Cell membrane</keyword>
<dbReference type="InterPro" id="IPR039421">
    <property type="entry name" value="Type_1_exporter"/>
</dbReference>
<evidence type="ECO:0000256" key="2">
    <source>
        <dbReference type="ARBA" id="ARBA00022448"/>
    </source>
</evidence>
<evidence type="ECO:0000256" key="7">
    <source>
        <dbReference type="ARBA" id="ARBA00022989"/>
    </source>
</evidence>
<dbReference type="InterPro" id="IPR011527">
    <property type="entry name" value="ABC1_TM_dom"/>
</dbReference>
<feature type="domain" description="ABC transmembrane type-1" evidence="12">
    <location>
        <begin position="48"/>
        <end position="331"/>
    </location>
</feature>
<proteinExistence type="predicted"/>
<keyword evidence="14" id="KW-1185">Reference proteome</keyword>
<dbReference type="AlphaFoldDB" id="A0A927C599"/>
<feature type="compositionally biased region" description="Low complexity" evidence="9">
    <location>
        <begin position="14"/>
        <end position="26"/>
    </location>
</feature>
<dbReference type="GO" id="GO:0016887">
    <property type="term" value="F:ATP hydrolysis activity"/>
    <property type="evidence" value="ECO:0007669"/>
    <property type="project" value="InterPro"/>
</dbReference>
<dbReference type="PROSITE" id="PS50929">
    <property type="entry name" value="ABC_TM1F"/>
    <property type="match status" value="1"/>
</dbReference>
<evidence type="ECO:0000256" key="8">
    <source>
        <dbReference type="ARBA" id="ARBA00023136"/>
    </source>
</evidence>
<feature type="compositionally biased region" description="Gly residues" evidence="9">
    <location>
        <begin position="1"/>
        <end position="13"/>
    </location>
</feature>
<evidence type="ECO:0000259" key="12">
    <source>
        <dbReference type="PROSITE" id="PS50929"/>
    </source>
</evidence>
<dbReference type="PROSITE" id="PS00211">
    <property type="entry name" value="ABC_TRANSPORTER_1"/>
    <property type="match status" value="1"/>
</dbReference>
<dbReference type="InterPro" id="IPR003593">
    <property type="entry name" value="AAA+_ATPase"/>
</dbReference>
<accession>A0A927C599</accession>
<keyword evidence="6 13" id="KW-0067">ATP-binding</keyword>
<evidence type="ECO:0000256" key="6">
    <source>
        <dbReference type="ARBA" id="ARBA00022840"/>
    </source>
</evidence>
<organism evidence="13 14">
    <name type="scientific">Paenibacillus oceani</name>
    <dbReference type="NCBI Taxonomy" id="2772510"/>
    <lineage>
        <taxon>Bacteria</taxon>
        <taxon>Bacillati</taxon>
        <taxon>Bacillota</taxon>
        <taxon>Bacilli</taxon>
        <taxon>Bacillales</taxon>
        <taxon>Paenibacillaceae</taxon>
        <taxon>Paenibacillus</taxon>
    </lineage>
</organism>